<dbReference type="InterPro" id="IPR050679">
    <property type="entry name" value="Bact_HTH_transcr_reg"/>
</dbReference>
<dbReference type="Gene3D" id="1.10.10.10">
    <property type="entry name" value="Winged helix-like DNA-binding domain superfamily/Winged helix DNA-binding domain"/>
    <property type="match status" value="1"/>
</dbReference>
<dbReference type="PROSITE" id="PS51202">
    <property type="entry name" value="RCK_C"/>
    <property type="match status" value="1"/>
</dbReference>
<keyword evidence="1" id="KW-0805">Transcription regulation</keyword>
<dbReference type="SMART" id="SM00345">
    <property type="entry name" value="HTH_GNTR"/>
    <property type="match status" value="1"/>
</dbReference>
<protein>
    <submittedName>
        <fullName evidence="8">GntR family transcriptional regulator</fullName>
    </submittedName>
</protein>
<dbReference type="EMBL" id="QVQY01000002">
    <property type="protein sequence ID" value="RFU51818.1"/>
    <property type="molecule type" value="Genomic_DNA"/>
</dbReference>
<keyword evidence="11" id="KW-1185">Reference proteome</keyword>
<dbReference type="GO" id="GO:0003677">
    <property type="term" value="F:DNA binding"/>
    <property type="evidence" value="ECO:0007669"/>
    <property type="project" value="UniProtKB-KW"/>
</dbReference>
<keyword evidence="3" id="KW-0804">Transcription</keyword>
<dbReference type="InterPro" id="IPR000524">
    <property type="entry name" value="Tscrpt_reg_HTH_GntR"/>
</dbReference>
<dbReference type="OrthoDB" id="226679at2"/>
<evidence type="ECO:0000259" key="4">
    <source>
        <dbReference type="PROSITE" id="PS50949"/>
    </source>
</evidence>
<dbReference type="InterPro" id="IPR006037">
    <property type="entry name" value="RCK_C"/>
</dbReference>
<dbReference type="Proteomes" id="UP000246115">
    <property type="component" value="Chromosome"/>
</dbReference>
<evidence type="ECO:0000313" key="7">
    <source>
        <dbReference type="EMBL" id="RFU51818.1"/>
    </source>
</evidence>
<evidence type="ECO:0000313" key="11">
    <source>
        <dbReference type="Proteomes" id="UP000264056"/>
    </source>
</evidence>
<dbReference type="GO" id="GO:0003700">
    <property type="term" value="F:DNA-binding transcription factor activity"/>
    <property type="evidence" value="ECO:0007669"/>
    <property type="project" value="InterPro"/>
</dbReference>
<dbReference type="EMBL" id="QVQZ01000002">
    <property type="protein sequence ID" value="RFU53906.1"/>
    <property type="molecule type" value="Genomic_DNA"/>
</dbReference>
<dbReference type="PANTHER" id="PTHR44846">
    <property type="entry name" value="MANNOSYL-D-GLYCERATE TRANSPORT/METABOLISM SYSTEM REPRESSOR MNGR-RELATED"/>
    <property type="match status" value="1"/>
</dbReference>
<evidence type="ECO:0000313" key="6">
    <source>
        <dbReference type="EMBL" id="AXQ77938.1"/>
    </source>
</evidence>
<feature type="domain" description="HTH gntR-type" evidence="4">
    <location>
        <begin position="9"/>
        <end position="77"/>
    </location>
</feature>
<dbReference type="Proteomes" id="UP000264056">
    <property type="component" value="Unassembled WGS sequence"/>
</dbReference>
<evidence type="ECO:0000313" key="9">
    <source>
        <dbReference type="Proteomes" id="UP000246115"/>
    </source>
</evidence>
<dbReference type="Gene3D" id="3.30.70.1450">
    <property type="entry name" value="Regulator of K+ conductance, C-terminal domain"/>
    <property type="match status" value="1"/>
</dbReference>
<evidence type="ECO:0000256" key="3">
    <source>
        <dbReference type="ARBA" id="ARBA00023163"/>
    </source>
</evidence>
<dbReference type="InterPro" id="IPR036390">
    <property type="entry name" value="WH_DNA-bd_sf"/>
</dbReference>
<reference evidence="6" key="4">
    <citation type="journal article" date="2019" name="Int. J. Syst. Evol. Microbiol.">
        <title>Streptococcus chenjunshii sp. nov. isolated from feces of Tibetan antelopes.</title>
        <authorList>
            <person name="Tian Z."/>
            <person name="Lu S."/>
            <person name="Jin D."/>
            <person name="Yang J."/>
            <person name="Pu J."/>
            <person name="Lai X.H."/>
            <person name="Bai X.N."/>
            <person name="Wu X.M."/>
            <person name="Li J."/>
            <person name="Wang S."/>
            <person name="Xu J."/>
        </authorList>
    </citation>
    <scope>NUCLEOTIDE SEQUENCE</scope>
    <source>
        <strain evidence="6">Z15</strain>
    </source>
</reference>
<evidence type="ECO:0000313" key="10">
    <source>
        <dbReference type="Proteomes" id="UP000262901"/>
    </source>
</evidence>
<dbReference type="InterPro" id="IPR036388">
    <property type="entry name" value="WH-like_DNA-bd_sf"/>
</dbReference>
<gene>
    <name evidence="6" type="ORF">DDV21_002055</name>
    <name evidence="7" type="ORF">DDV22_01715</name>
    <name evidence="8" type="ORF">DDV23_02215</name>
</gene>
<evidence type="ECO:0000256" key="2">
    <source>
        <dbReference type="ARBA" id="ARBA00023125"/>
    </source>
</evidence>
<dbReference type="EMBL" id="CP031733">
    <property type="protein sequence ID" value="AXQ77938.1"/>
    <property type="molecule type" value="Genomic_DNA"/>
</dbReference>
<organism evidence="8 10">
    <name type="scientific">Streptococcus chenjunshii</name>
    <dbReference type="NCBI Taxonomy" id="2173853"/>
    <lineage>
        <taxon>Bacteria</taxon>
        <taxon>Bacillati</taxon>
        <taxon>Bacillota</taxon>
        <taxon>Bacilli</taxon>
        <taxon>Lactobacillales</taxon>
        <taxon>Streptococcaceae</taxon>
        <taxon>Streptococcus</taxon>
    </lineage>
</organism>
<dbReference type="Pfam" id="PF00392">
    <property type="entry name" value="GntR"/>
    <property type="match status" value="1"/>
</dbReference>
<dbReference type="AlphaFoldDB" id="A0A372KPK7"/>
<dbReference type="InterPro" id="IPR036721">
    <property type="entry name" value="RCK_C_sf"/>
</dbReference>
<dbReference type="KEGG" id="schj:DDV21_002055"/>
<dbReference type="GO" id="GO:0008324">
    <property type="term" value="F:monoatomic cation transmembrane transporter activity"/>
    <property type="evidence" value="ECO:0007669"/>
    <property type="project" value="InterPro"/>
</dbReference>
<dbReference type="Pfam" id="PF02080">
    <property type="entry name" value="TrkA_C"/>
    <property type="match status" value="1"/>
</dbReference>
<reference evidence="8 10" key="2">
    <citation type="submission" date="2018-08" db="EMBL/GenBank/DDBJ databases">
        <title>Draft genome of Streptococcus sp. nov. Z1.</title>
        <authorList>
            <person name="Tian Z."/>
        </authorList>
    </citation>
    <scope>NUCLEOTIDE SEQUENCE [LARGE SCALE GENOMIC DNA]</scope>
    <source>
        <strain evidence="8">Z1</strain>
        <strain evidence="10">Z1(2018)</strain>
    </source>
</reference>
<reference evidence="7 11" key="1">
    <citation type="submission" date="2018-08" db="EMBL/GenBank/DDBJ databases">
        <title>Draft genome of Streptococcus sp .nov. Z2.</title>
        <authorList>
            <person name="Tian Z."/>
        </authorList>
    </citation>
    <scope>NUCLEOTIDE SEQUENCE [LARGE SCALE GENOMIC DNA]</scope>
    <source>
        <strain evidence="7 11">Z2</strain>
    </source>
</reference>
<feature type="domain" description="RCK C-terminal" evidence="5">
    <location>
        <begin position="124"/>
        <end position="208"/>
    </location>
</feature>
<accession>A0A372KPK7</accession>
<dbReference type="RefSeq" id="WP_116877475.1">
    <property type="nucleotide sequence ID" value="NZ_CP031733.1"/>
</dbReference>
<dbReference type="GO" id="GO:0045892">
    <property type="term" value="P:negative regulation of DNA-templated transcription"/>
    <property type="evidence" value="ECO:0007669"/>
    <property type="project" value="TreeGrafter"/>
</dbReference>
<dbReference type="Proteomes" id="UP000262901">
    <property type="component" value="Unassembled WGS sequence"/>
</dbReference>
<name>A0A372KPK7_9STRE</name>
<evidence type="ECO:0000256" key="1">
    <source>
        <dbReference type="ARBA" id="ARBA00023015"/>
    </source>
</evidence>
<reference evidence="9" key="3">
    <citation type="submission" date="2018-08" db="EMBL/GenBank/DDBJ databases">
        <title>Streptococcus chenjunshii sp. nov., isolated from stools sample of the Tibetan antelope in the Qinghai-Tibet plateau, China.</title>
        <authorList>
            <person name="Tian Z."/>
        </authorList>
    </citation>
    <scope>NUCLEOTIDE SEQUENCE [LARGE SCALE GENOMIC DNA]</scope>
    <source>
        <strain evidence="9">Z15</strain>
    </source>
</reference>
<sequence>MPNRKIVKTAKFQKIAVEVAKKIAIGEYPVGEKIKSRSTLASTFSVSPETTRRALNILADLHIVSLKHGSGAVVLSKEKAIEFVEEFDSTNDAETQKERILKKIDEQEKSLLELKGLVSVYLEQTKLVTKKYPLDPYGLRLTADSELIGMQIQEAQIWHKTGAVLVAIERNNELLLAPSPYQKLQKDDLIYFIGEEASYNRMADVFHLKK</sequence>
<dbReference type="SUPFAM" id="SSF46785">
    <property type="entry name" value="Winged helix' DNA-binding domain"/>
    <property type="match status" value="1"/>
</dbReference>
<evidence type="ECO:0000313" key="8">
    <source>
        <dbReference type="EMBL" id="RFU53906.1"/>
    </source>
</evidence>
<dbReference type="GO" id="GO:0006813">
    <property type="term" value="P:potassium ion transport"/>
    <property type="evidence" value="ECO:0007669"/>
    <property type="project" value="InterPro"/>
</dbReference>
<proteinExistence type="predicted"/>
<evidence type="ECO:0000259" key="5">
    <source>
        <dbReference type="PROSITE" id="PS51202"/>
    </source>
</evidence>
<dbReference type="SUPFAM" id="SSF116726">
    <property type="entry name" value="TrkA C-terminal domain-like"/>
    <property type="match status" value="1"/>
</dbReference>
<accession>A0A346NA93</accession>
<dbReference type="PROSITE" id="PS50949">
    <property type="entry name" value="HTH_GNTR"/>
    <property type="match status" value="1"/>
</dbReference>
<dbReference type="PANTHER" id="PTHR44846:SF1">
    <property type="entry name" value="MANNOSYL-D-GLYCERATE TRANSPORT_METABOLISM SYSTEM REPRESSOR MNGR-RELATED"/>
    <property type="match status" value="1"/>
</dbReference>
<keyword evidence="2" id="KW-0238">DNA-binding</keyword>